<proteinExistence type="predicted"/>
<organism evidence="1 2">
    <name type="scientific">Nocardioides exalbidus</name>
    <dbReference type="NCBI Taxonomy" id="402596"/>
    <lineage>
        <taxon>Bacteria</taxon>
        <taxon>Bacillati</taxon>
        <taxon>Actinomycetota</taxon>
        <taxon>Actinomycetes</taxon>
        <taxon>Propionibacteriales</taxon>
        <taxon>Nocardioidaceae</taxon>
        <taxon>Nocardioides</taxon>
    </lineage>
</organism>
<protein>
    <recommendedName>
        <fullName evidence="3">STAS domain-containing protein</fullName>
    </recommendedName>
</protein>
<evidence type="ECO:0000313" key="1">
    <source>
        <dbReference type="EMBL" id="SEB51818.1"/>
    </source>
</evidence>
<accession>A0A1H4K156</accession>
<dbReference type="OrthoDB" id="3787974at2"/>
<keyword evidence="2" id="KW-1185">Reference proteome</keyword>
<reference evidence="2" key="1">
    <citation type="submission" date="2016-10" db="EMBL/GenBank/DDBJ databases">
        <authorList>
            <person name="Varghese N."/>
            <person name="Submissions S."/>
        </authorList>
    </citation>
    <scope>NUCLEOTIDE SEQUENCE [LARGE SCALE GENOMIC DNA]</scope>
    <source>
        <strain evidence="2">DSM 22017</strain>
    </source>
</reference>
<dbReference type="AlphaFoldDB" id="A0A1H4K156"/>
<evidence type="ECO:0000313" key="2">
    <source>
        <dbReference type="Proteomes" id="UP000198742"/>
    </source>
</evidence>
<dbReference type="Proteomes" id="UP000198742">
    <property type="component" value="Unassembled WGS sequence"/>
</dbReference>
<evidence type="ECO:0008006" key="3">
    <source>
        <dbReference type="Google" id="ProtNLM"/>
    </source>
</evidence>
<gene>
    <name evidence="1" type="ORF">SAMN04489844_0379</name>
</gene>
<name>A0A1H4K156_9ACTN</name>
<dbReference type="Gene3D" id="3.30.750.24">
    <property type="entry name" value="STAS domain"/>
    <property type="match status" value="1"/>
</dbReference>
<dbReference type="RefSeq" id="WP_090967604.1">
    <property type="nucleotide sequence ID" value="NZ_FNRT01000002.1"/>
</dbReference>
<sequence>MHHVTAFALAGTTSIEVDGSLDVVAGYDLWRRVDAALRQGSRFIGIDLTRVTSASPEGVAGLERCCGAAIDARAALTLTGCSRPFRADLAALESGRTRHLTR</sequence>
<dbReference type="SUPFAM" id="SSF52091">
    <property type="entry name" value="SpoIIaa-like"/>
    <property type="match status" value="1"/>
</dbReference>
<dbReference type="EMBL" id="FNRT01000002">
    <property type="protein sequence ID" value="SEB51818.1"/>
    <property type="molecule type" value="Genomic_DNA"/>
</dbReference>
<dbReference type="InterPro" id="IPR036513">
    <property type="entry name" value="STAS_dom_sf"/>
</dbReference>